<proteinExistence type="predicted"/>
<dbReference type="Proteomes" id="UP000198811">
    <property type="component" value="Unassembled WGS sequence"/>
</dbReference>
<evidence type="ECO:0000259" key="1">
    <source>
        <dbReference type="Pfam" id="PF03190"/>
    </source>
</evidence>
<sequence>MNLNSKPNRLINEKSPYLLQHSYNPVDWYPWGNEAFEKAKAQNKPIFLSIGYS</sequence>
<accession>A0ABY0QHY9</accession>
<dbReference type="Gene3D" id="3.40.30.10">
    <property type="entry name" value="Glutaredoxin"/>
    <property type="match status" value="1"/>
</dbReference>
<dbReference type="InterPro" id="IPR024705">
    <property type="entry name" value="Ssp411"/>
</dbReference>
<gene>
    <name evidence="2" type="ORF">SAMN05216497_101129</name>
</gene>
<comment type="caution">
    <text evidence="2">The sequence shown here is derived from an EMBL/GenBank/DDBJ whole genome shotgun (WGS) entry which is preliminary data.</text>
</comment>
<organism evidence="2 3">
    <name type="scientific">Clostridium cochlearium</name>
    <dbReference type="NCBI Taxonomy" id="1494"/>
    <lineage>
        <taxon>Bacteria</taxon>
        <taxon>Bacillati</taxon>
        <taxon>Bacillota</taxon>
        <taxon>Clostridia</taxon>
        <taxon>Eubacteriales</taxon>
        <taxon>Clostridiaceae</taxon>
        <taxon>Clostridium</taxon>
    </lineage>
</organism>
<dbReference type="PANTHER" id="PTHR42899">
    <property type="entry name" value="SPERMATOGENESIS-ASSOCIATED PROTEIN 20"/>
    <property type="match status" value="1"/>
</dbReference>
<dbReference type="Pfam" id="PF03190">
    <property type="entry name" value="Thioredox_DsbH"/>
    <property type="match status" value="1"/>
</dbReference>
<reference evidence="2 3" key="1">
    <citation type="submission" date="2016-10" db="EMBL/GenBank/DDBJ databases">
        <authorList>
            <person name="Varghese N."/>
            <person name="Submissions S."/>
        </authorList>
    </citation>
    <scope>NUCLEOTIDE SEQUENCE [LARGE SCALE GENOMIC DNA]</scope>
    <source>
        <strain evidence="2 3">NLAE-zl-C224</strain>
    </source>
</reference>
<protein>
    <recommendedName>
        <fullName evidence="1">Spermatogenesis-associated protein 20-like TRX domain-containing protein</fullName>
    </recommendedName>
</protein>
<dbReference type="EMBL" id="FNGL01000001">
    <property type="protein sequence ID" value="SDK82817.1"/>
    <property type="molecule type" value="Genomic_DNA"/>
</dbReference>
<dbReference type="InterPro" id="IPR004879">
    <property type="entry name" value="Ssp411-like_TRX"/>
</dbReference>
<dbReference type="SUPFAM" id="SSF52833">
    <property type="entry name" value="Thioredoxin-like"/>
    <property type="match status" value="1"/>
</dbReference>
<name>A0ABY0QHY9_CLOCO</name>
<dbReference type="InterPro" id="IPR036249">
    <property type="entry name" value="Thioredoxin-like_sf"/>
</dbReference>
<dbReference type="PANTHER" id="PTHR42899:SF1">
    <property type="entry name" value="SPERMATOGENESIS-ASSOCIATED PROTEIN 20"/>
    <property type="match status" value="1"/>
</dbReference>
<evidence type="ECO:0000313" key="3">
    <source>
        <dbReference type="Proteomes" id="UP000198811"/>
    </source>
</evidence>
<keyword evidence="3" id="KW-1185">Reference proteome</keyword>
<feature type="domain" description="Spermatogenesis-associated protein 20-like TRX" evidence="1">
    <location>
        <begin position="7"/>
        <end position="53"/>
    </location>
</feature>
<evidence type="ECO:0000313" key="2">
    <source>
        <dbReference type="EMBL" id="SDK82817.1"/>
    </source>
</evidence>